<reference evidence="2 3" key="1">
    <citation type="journal article" date="2012" name="Sci. Rep.">
        <title>Genomic perspectives on the evolution of fungal entomopathogenicity in Beauveria bassiana.</title>
        <authorList>
            <person name="Xiao G."/>
            <person name="Ying S.H."/>
            <person name="Zheng P."/>
            <person name="Wang Z.L."/>
            <person name="Zhang S."/>
            <person name="Xie X.Q."/>
            <person name="Shang Y."/>
            <person name="St Leger R.J."/>
            <person name="Zhao G.P."/>
            <person name="Wang C."/>
            <person name="Feng M.G."/>
        </authorList>
    </citation>
    <scope>NUCLEOTIDE SEQUENCE [LARGE SCALE GENOMIC DNA]</scope>
    <source>
        <strain evidence="2 3">ARSEF 2860</strain>
    </source>
</reference>
<organism evidence="2 3">
    <name type="scientific">Beauveria bassiana (strain ARSEF 2860)</name>
    <name type="common">White muscardine disease fungus</name>
    <name type="synonym">Tritirachium shiotae</name>
    <dbReference type="NCBI Taxonomy" id="655819"/>
    <lineage>
        <taxon>Eukaryota</taxon>
        <taxon>Fungi</taxon>
        <taxon>Dikarya</taxon>
        <taxon>Ascomycota</taxon>
        <taxon>Pezizomycotina</taxon>
        <taxon>Sordariomycetes</taxon>
        <taxon>Hypocreomycetidae</taxon>
        <taxon>Hypocreales</taxon>
        <taxon>Cordycipitaceae</taxon>
        <taxon>Beauveria</taxon>
    </lineage>
</organism>
<protein>
    <submittedName>
        <fullName evidence="2">Uncharacterized protein</fullName>
    </submittedName>
</protein>
<evidence type="ECO:0000313" key="2">
    <source>
        <dbReference type="EMBL" id="EJP62606.1"/>
    </source>
</evidence>
<proteinExistence type="predicted"/>
<dbReference type="EMBL" id="JH725184">
    <property type="protein sequence ID" value="EJP62606.1"/>
    <property type="molecule type" value="Genomic_DNA"/>
</dbReference>
<dbReference type="GeneID" id="19891529"/>
<sequence length="208" mass="23483">MSDYSDYSDYSNGSGSSSKDSASCDIWVPETIKLVIMAAKRLSEDYKNDKTEFNKMIAFKCAHNAIILARKDSVLKDEAPSIMKEIADYFDDAEDKAILDGFLNKAEIRLVPVKSELTIHDYLLISKGEPWGSEDPVKANESSDSKAVIDQANPKKRVVVIHQDKSKRLEVVIHQAKSRRLEVVIHQVDPTKDLRPIIHQDKPENRAQ</sequence>
<evidence type="ECO:0000256" key="1">
    <source>
        <dbReference type="SAM" id="MobiDB-lite"/>
    </source>
</evidence>
<dbReference type="RefSeq" id="XP_008601836.1">
    <property type="nucleotide sequence ID" value="XM_008603614.1"/>
</dbReference>
<dbReference type="InParanoid" id="J5JGA5"/>
<gene>
    <name evidence="2" type="ORF">BBA_08517</name>
</gene>
<name>J5JGA5_BEAB2</name>
<dbReference type="AlphaFoldDB" id="J5JGA5"/>
<dbReference type="Proteomes" id="UP000002762">
    <property type="component" value="Unassembled WGS sequence"/>
</dbReference>
<accession>J5JGA5</accession>
<evidence type="ECO:0000313" key="3">
    <source>
        <dbReference type="Proteomes" id="UP000002762"/>
    </source>
</evidence>
<dbReference type="HOGENOM" id="CLU_1320665_0_0_1"/>
<keyword evidence="3" id="KW-1185">Reference proteome</keyword>
<feature type="region of interest" description="Disordered" evidence="1">
    <location>
        <begin position="1"/>
        <end position="22"/>
    </location>
</feature>